<keyword evidence="4" id="KW-1185">Reference proteome</keyword>
<evidence type="ECO:0000256" key="1">
    <source>
        <dbReference type="ARBA" id="ARBA00023002"/>
    </source>
</evidence>
<dbReference type="SUPFAM" id="SSF51905">
    <property type="entry name" value="FAD/NAD(P)-binding domain"/>
    <property type="match status" value="1"/>
</dbReference>
<proteinExistence type="predicted"/>
<dbReference type="GO" id="GO:0016491">
    <property type="term" value="F:oxidoreductase activity"/>
    <property type="evidence" value="ECO:0007669"/>
    <property type="project" value="UniProtKB-KW"/>
</dbReference>
<dbReference type="InterPro" id="IPR036188">
    <property type="entry name" value="FAD/NAD-bd_sf"/>
</dbReference>
<accession>A0AA42CGW8</accession>
<dbReference type="PANTHER" id="PTHR13847">
    <property type="entry name" value="SARCOSINE DEHYDROGENASE-RELATED"/>
    <property type="match status" value="1"/>
</dbReference>
<reference evidence="3" key="2">
    <citation type="submission" date="2022-10" db="EMBL/GenBank/DDBJ databases">
        <authorList>
            <person name="Trinh H.N."/>
        </authorList>
    </citation>
    <scope>NUCLEOTIDE SEQUENCE</scope>
    <source>
        <strain evidence="3">RN2-1</strain>
    </source>
</reference>
<sequence>MDTYKFDIVVIGAGIAGATAAAHLAENHRVALIEAEEAAGYHTTGRSAALWIQNYGPPDVRAMSALSRSFFETPPPGFTDTPLMSRRPVVTLAPADQEPALRQMLAEGQGMREIPLAELRAMVPALRPDYAVAATIEDDAFDMDVAALLQGFLRQLRARDGVLALRSRAGRIERRGGMWHVEVTGGAAFTAPVVVDAAGAWGDEVAALAGARPLGLVPKRRTAVIVDPAPWQVADWPMLSDAGSTWYARAEARTKLLVSPADETDTYPHDARPDELDVAIAVDRMQQALDIEVRRIEHSWAGLRTFTPDRSLAIGWDREVEGFFWSVGQGGYGIQTSPAQGRLVADLVGGRDPGAARSFLNLVDPKRFHAVSA</sequence>
<dbReference type="GO" id="GO:0005737">
    <property type="term" value="C:cytoplasm"/>
    <property type="evidence" value="ECO:0007669"/>
    <property type="project" value="TreeGrafter"/>
</dbReference>
<dbReference type="RefSeq" id="WP_264712885.1">
    <property type="nucleotide sequence ID" value="NZ_JAPDNT010000003.1"/>
</dbReference>
<keyword evidence="1" id="KW-0560">Oxidoreductase</keyword>
<dbReference type="AlphaFoldDB" id="A0AA42CGW8"/>
<dbReference type="Gene3D" id="3.30.9.10">
    <property type="entry name" value="D-Amino Acid Oxidase, subunit A, domain 2"/>
    <property type="match status" value="1"/>
</dbReference>
<protein>
    <submittedName>
        <fullName evidence="3">FAD-binding oxidoreductase</fullName>
    </submittedName>
</protein>
<dbReference type="EMBL" id="JAPDNT010000003">
    <property type="protein sequence ID" value="MCW3474260.1"/>
    <property type="molecule type" value="Genomic_DNA"/>
</dbReference>
<dbReference type="Gene3D" id="3.50.50.60">
    <property type="entry name" value="FAD/NAD(P)-binding domain"/>
    <property type="match status" value="1"/>
</dbReference>
<dbReference type="PANTHER" id="PTHR13847:SF287">
    <property type="entry name" value="FAD-DEPENDENT OXIDOREDUCTASE DOMAIN-CONTAINING PROTEIN 1"/>
    <property type="match status" value="1"/>
</dbReference>
<evidence type="ECO:0000259" key="2">
    <source>
        <dbReference type="Pfam" id="PF01266"/>
    </source>
</evidence>
<dbReference type="Proteomes" id="UP001165679">
    <property type="component" value="Unassembled WGS sequence"/>
</dbReference>
<feature type="domain" description="FAD dependent oxidoreductase" evidence="2">
    <location>
        <begin position="7"/>
        <end position="347"/>
    </location>
</feature>
<reference evidence="3" key="1">
    <citation type="submission" date="2022-09" db="EMBL/GenBank/DDBJ databases">
        <title>Rhodovastum sp. nov. RN2-1 isolated from soil in Seongnam, South Korea.</title>
        <authorList>
            <person name="Le N.T."/>
        </authorList>
    </citation>
    <scope>NUCLEOTIDE SEQUENCE</scope>
    <source>
        <strain evidence="3">RN2-1</strain>
    </source>
</reference>
<evidence type="ECO:0000313" key="4">
    <source>
        <dbReference type="Proteomes" id="UP001165679"/>
    </source>
</evidence>
<comment type="caution">
    <text evidence="3">The sequence shown here is derived from an EMBL/GenBank/DDBJ whole genome shotgun (WGS) entry which is preliminary data.</text>
</comment>
<name>A0AA42CGW8_9PROT</name>
<dbReference type="Pfam" id="PF01266">
    <property type="entry name" value="DAO"/>
    <property type="match status" value="1"/>
</dbReference>
<organism evidence="3 4">
    <name type="scientific">Limobrevibacterium gyesilva</name>
    <dbReference type="NCBI Taxonomy" id="2991712"/>
    <lineage>
        <taxon>Bacteria</taxon>
        <taxon>Pseudomonadati</taxon>
        <taxon>Pseudomonadota</taxon>
        <taxon>Alphaproteobacteria</taxon>
        <taxon>Acetobacterales</taxon>
        <taxon>Acetobacteraceae</taxon>
        <taxon>Limobrevibacterium</taxon>
    </lineage>
</organism>
<gene>
    <name evidence="3" type="ORF">OL599_06675</name>
</gene>
<dbReference type="InterPro" id="IPR006076">
    <property type="entry name" value="FAD-dep_OxRdtase"/>
</dbReference>
<evidence type="ECO:0000313" key="3">
    <source>
        <dbReference type="EMBL" id="MCW3474260.1"/>
    </source>
</evidence>